<evidence type="ECO:0000256" key="3">
    <source>
        <dbReference type="ARBA" id="ARBA00010358"/>
    </source>
</evidence>
<evidence type="ECO:0000256" key="14">
    <source>
        <dbReference type="ARBA" id="ARBA00031542"/>
    </source>
</evidence>
<evidence type="ECO:0000256" key="2">
    <source>
        <dbReference type="ARBA" id="ARBA00004383"/>
    </source>
</evidence>
<protein>
    <recommendedName>
        <fullName evidence="4">Lipase chaperone</fullName>
    </recommendedName>
    <alternativeName>
        <fullName evidence="15">Lipase foldase</fullName>
    </alternativeName>
    <alternativeName>
        <fullName evidence="13">Lipase helper protein</fullName>
    </alternativeName>
    <alternativeName>
        <fullName evidence="14">Lipase modulator</fullName>
    </alternativeName>
</protein>
<dbReference type="GO" id="GO:0006457">
    <property type="term" value="P:protein folding"/>
    <property type="evidence" value="ECO:0007669"/>
    <property type="project" value="InterPro"/>
</dbReference>
<evidence type="ECO:0000256" key="13">
    <source>
        <dbReference type="ARBA" id="ARBA00030948"/>
    </source>
</evidence>
<dbReference type="OrthoDB" id="5812603at2"/>
<evidence type="ECO:0000256" key="4">
    <source>
        <dbReference type="ARBA" id="ARBA00019692"/>
    </source>
</evidence>
<keyword evidence="8" id="KW-0442">Lipid degradation</keyword>
<proteinExistence type="inferred from homology"/>
<evidence type="ECO:0000256" key="5">
    <source>
        <dbReference type="ARBA" id="ARBA00022475"/>
    </source>
</evidence>
<keyword evidence="9" id="KW-1133">Transmembrane helix</keyword>
<dbReference type="GO" id="GO:0005886">
    <property type="term" value="C:plasma membrane"/>
    <property type="evidence" value="ECO:0007669"/>
    <property type="project" value="UniProtKB-SubCell"/>
</dbReference>
<comment type="function">
    <text evidence="1">May be involved in the folding of the extracellular lipase during its passage through the periplasm.</text>
</comment>
<evidence type="ECO:0000256" key="9">
    <source>
        <dbReference type="ARBA" id="ARBA00022989"/>
    </source>
</evidence>
<dbReference type="EMBL" id="FXXI01000002">
    <property type="protein sequence ID" value="SMS00576.1"/>
    <property type="molecule type" value="Genomic_DNA"/>
</dbReference>
<keyword evidence="10" id="KW-0443">Lipid metabolism</keyword>
<keyword evidence="16" id="KW-0175">Coiled coil</keyword>
<dbReference type="InterPro" id="IPR004961">
    <property type="entry name" value="Lipase_chaperone"/>
</dbReference>
<evidence type="ECO:0000256" key="8">
    <source>
        <dbReference type="ARBA" id="ARBA00022963"/>
    </source>
</evidence>
<keyword evidence="7" id="KW-0812">Transmembrane</keyword>
<evidence type="ECO:0000256" key="15">
    <source>
        <dbReference type="ARBA" id="ARBA00033028"/>
    </source>
</evidence>
<keyword evidence="5" id="KW-1003">Cell membrane</keyword>
<evidence type="ECO:0000313" key="20">
    <source>
        <dbReference type="Proteomes" id="UP001283366"/>
    </source>
</evidence>
<evidence type="ECO:0000256" key="16">
    <source>
        <dbReference type="SAM" id="Coils"/>
    </source>
</evidence>
<evidence type="ECO:0000313" key="19">
    <source>
        <dbReference type="Proteomes" id="UP000196125"/>
    </source>
</evidence>
<evidence type="ECO:0000256" key="1">
    <source>
        <dbReference type="ARBA" id="ARBA00003280"/>
    </source>
</evidence>
<evidence type="ECO:0000256" key="11">
    <source>
        <dbReference type="ARBA" id="ARBA00023136"/>
    </source>
</evidence>
<keyword evidence="12" id="KW-0143">Chaperone</keyword>
<reference evidence="18 19" key="1">
    <citation type="submission" date="2017-05" db="EMBL/GenBank/DDBJ databases">
        <authorList>
            <person name="Song R."/>
            <person name="Chenine A.L."/>
            <person name="Ruprecht R.M."/>
        </authorList>
    </citation>
    <scope>NUCLEOTIDE SEQUENCE [LARGE SCALE GENOMIC DNA]</scope>
    <source>
        <strain evidence="18 19">CECT 7927</strain>
    </source>
</reference>
<dbReference type="Proteomes" id="UP001283366">
    <property type="component" value="Unassembled WGS sequence"/>
</dbReference>
<keyword evidence="20" id="KW-1185">Reference proteome</keyword>
<dbReference type="Proteomes" id="UP000196125">
    <property type="component" value="Unassembled WGS sequence"/>
</dbReference>
<dbReference type="GO" id="GO:0051082">
    <property type="term" value="F:unfolded protein binding"/>
    <property type="evidence" value="ECO:0007669"/>
    <property type="project" value="InterPro"/>
</dbReference>
<evidence type="ECO:0000313" key="18">
    <source>
        <dbReference type="EMBL" id="SMS00576.1"/>
    </source>
</evidence>
<organism evidence="18 19">
    <name type="scientific">Vibrio mangrovi</name>
    <dbReference type="NCBI Taxonomy" id="474394"/>
    <lineage>
        <taxon>Bacteria</taxon>
        <taxon>Pseudomonadati</taxon>
        <taxon>Pseudomonadota</taxon>
        <taxon>Gammaproteobacteria</taxon>
        <taxon>Vibrionales</taxon>
        <taxon>Vibrionaceae</taxon>
        <taxon>Vibrio</taxon>
    </lineage>
</organism>
<keyword evidence="6" id="KW-0997">Cell inner membrane</keyword>
<comment type="similarity">
    <text evidence="3">Belongs to the lipase chaperone family.</text>
</comment>
<evidence type="ECO:0000256" key="6">
    <source>
        <dbReference type="ARBA" id="ARBA00022519"/>
    </source>
</evidence>
<name>A0A1Y6ISG9_9VIBR</name>
<dbReference type="GO" id="GO:0016042">
    <property type="term" value="P:lipid catabolic process"/>
    <property type="evidence" value="ECO:0007669"/>
    <property type="project" value="UniProtKB-KW"/>
</dbReference>
<keyword evidence="11" id="KW-0472">Membrane</keyword>
<evidence type="ECO:0000256" key="7">
    <source>
        <dbReference type="ARBA" id="ARBA00022692"/>
    </source>
</evidence>
<reference evidence="17 20" key="2">
    <citation type="submission" date="2023-11" db="EMBL/GenBank/DDBJ databases">
        <title>Plant-associative lifestyle of Vibrio porteresiae and its evolutionary dynamics.</title>
        <authorList>
            <person name="Rameshkumar N."/>
            <person name="Kirti K."/>
        </authorList>
    </citation>
    <scope>NUCLEOTIDE SEQUENCE [LARGE SCALE GENOMIC DNA]</scope>
    <source>
        <strain evidence="17 20">MSSRF38</strain>
    </source>
</reference>
<dbReference type="RefSeq" id="WP_159457404.1">
    <property type="nucleotide sequence ID" value="NZ_AP024883.1"/>
</dbReference>
<feature type="coiled-coil region" evidence="16">
    <location>
        <begin position="66"/>
        <end position="167"/>
    </location>
</feature>
<dbReference type="SUPFAM" id="SSF158855">
    <property type="entry name" value="Lipase chaperone-like"/>
    <property type="match status" value="1"/>
</dbReference>
<evidence type="ECO:0000313" key="17">
    <source>
        <dbReference type="EMBL" id="MDW6001402.1"/>
    </source>
</evidence>
<dbReference type="EMBL" id="JAWRCO010000001">
    <property type="protein sequence ID" value="MDW6001402.1"/>
    <property type="molecule type" value="Genomic_DNA"/>
</dbReference>
<dbReference type="Pfam" id="PF03280">
    <property type="entry name" value="Lipase_chap"/>
    <property type="match status" value="1"/>
</dbReference>
<sequence length="287" mass="32851">MKKSAWVVLTLMIALGGAGAVFLWRQPAEIQPVKLQAPSQQDTEIDESSGRDLLEYALSGLGETDLNHLQNEIGTYANENDQLRVDDTLFAQYVRYKKALAQLTLPDTSQNIRERLMALNDALLALQSEYFTPEQQAQLFGDENRWRQLAIDKLDIQEHALDEAEQRSQMVQINAELPDYLQKSERNATMVTALIAADSQSEQNRYLRRAELVGESGAQRLAELDSQRASFKAQLDDYLQQRSEILADEQLGEQEKEQQITALREQYFDPVQWRRVEALERIYGQSE</sequence>
<gene>
    <name evidence="17" type="ORF">SBX37_00570</name>
    <name evidence="18" type="ORF">VIM7927_01842</name>
</gene>
<evidence type="ECO:0000256" key="12">
    <source>
        <dbReference type="ARBA" id="ARBA00023186"/>
    </source>
</evidence>
<evidence type="ECO:0000256" key="10">
    <source>
        <dbReference type="ARBA" id="ARBA00023098"/>
    </source>
</evidence>
<accession>A0A1Y6ISG9</accession>
<dbReference type="AlphaFoldDB" id="A0A1Y6ISG9"/>
<comment type="subcellular location">
    <subcellularLocation>
        <location evidence="2">Cell inner membrane</location>
        <topology evidence="2">Single-pass membrane protein</topology>
        <orientation evidence="2">Periplasmic side</orientation>
    </subcellularLocation>
</comment>